<dbReference type="SMART" id="SM00757">
    <property type="entry name" value="CRA"/>
    <property type="match status" value="1"/>
</dbReference>
<feature type="domain" description="CTLH" evidence="3">
    <location>
        <begin position="426"/>
        <end position="483"/>
    </location>
</feature>
<proteinExistence type="predicted"/>
<gene>
    <name evidence="4" type="ORF">niasHS_014473</name>
</gene>
<feature type="compositionally biased region" description="Acidic residues" evidence="1">
    <location>
        <begin position="1"/>
        <end position="10"/>
    </location>
</feature>
<name>A0ABD2IK43_HETSC</name>
<dbReference type="SMART" id="SM00449">
    <property type="entry name" value="SPRY"/>
    <property type="match status" value="1"/>
</dbReference>
<feature type="region of interest" description="Disordered" evidence="1">
    <location>
        <begin position="1"/>
        <end position="25"/>
    </location>
</feature>
<evidence type="ECO:0000259" key="2">
    <source>
        <dbReference type="PROSITE" id="PS50188"/>
    </source>
</evidence>
<evidence type="ECO:0000313" key="5">
    <source>
        <dbReference type="Proteomes" id="UP001620645"/>
    </source>
</evidence>
<dbReference type="InterPro" id="IPR050618">
    <property type="entry name" value="Ubq-SigPath_Reg"/>
</dbReference>
<dbReference type="Gene3D" id="2.60.120.920">
    <property type="match status" value="1"/>
</dbReference>
<accession>A0ABD2IK43</accession>
<evidence type="ECO:0000313" key="4">
    <source>
        <dbReference type="EMBL" id="KAL3076568.1"/>
    </source>
</evidence>
<organism evidence="4 5">
    <name type="scientific">Heterodera schachtii</name>
    <name type="common">Sugarbeet cyst nematode worm</name>
    <name type="synonym">Tylenchus schachtii</name>
    <dbReference type="NCBI Taxonomy" id="97005"/>
    <lineage>
        <taxon>Eukaryota</taxon>
        <taxon>Metazoa</taxon>
        <taxon>Ecdysozoa</taxon>
        <taxon>Nematoda</taxon>
        <taxon>Chromadorea</taxon>
        <taxon>Rhabditida</taxon>
        <taxon>Tylenchina</taxon>
        <taxon>Tylenchomorpha</taxon>
        <taxon>Tylenchoidea</taxon>
        <taxon>Heteroderidae</taxon>
        <taxon>Heteroderinae</taxon>
        <taxon>Heterodera</taxon>
    </lineage>
</organism>
<sequence length="915" mass="99290">MDLPEDDDLDIPMMDAPDPVQDPSPAQRFSIVDVLRHEAEEAKDMTTAARGASSSATDPMHSNLYECDEAKVLQRLKKLYPHTEIQKLPRHWNRNDRWMPGVVAAQQQAGAGQNAPGPAQVLELSSDFLRVTKRKGDTKNSKDAAAVRANRPIPRSCIVFYFEMTVVNKGTGGYMGIGLSEKGVSLNRLPGWDKTSYGYHGDDGNFFASVGKGVEYGPTFTTGDVVGCGLNFVTRQLFFTKNGKHLGVANTEPIPLVNDLYPTVGMQTADEMIDANFGQRPFVFDVFAEMNAAEQATKNAIAAIELPPEKVLWMNSLIAKWMTYEGYSRALEALNRSTANAKSSISEQAKEDLQQQQQSPAPTTAAETVANSVMQSIIVFGGGADGGTDAAAPATTTSTGSMANKRRTVVRSVQEALDEEMEHHDKMDQRRSILRMVKRGQLDDAISHIEHHYPTLMETNRQLALLLKIQQFIEMLSTVSREMPSSPAPNEQQPHYHHHQAAFQHNSSTSSIQPQHHHHHLHHHQRGALSSSHSPSSSPRPSSSSRGGKRAAASSDEDGRERESGSNTGAMVAGTSATSGGAAGGGGTTASGGSGNGGHLHHNAVKRRSSDDDCSSLASNDDHQQQQQILPSRPMNRPQQPHQQQQQNGNSLLPPPPPPSALAQMVADGLPPGDGDYNNSFMDTSEDSRDGGGNPVLHAVIVPYDAADLMKMANGGGLHYDANNGNMLVLVGTPPTSTTIIDEPVGEIDLVIDGVTAGDFADEQHQQEDAVAQHGGFTNAEERDQFERYRNLLEFGHHISQFALKTDAEEGPCQGSAPLRQRMNEAFSLLCYPDPTQSVNANLFDQIQRDLVAKALNAAILEMEGGDTVSPLDKCFRRARYIRDQALAFSASAVFADPNQLFAADCDAEEEEEKE</sequence>
<dbReference type="PROSITE" id="PS50188">
    <property type="entry name" value="B302_SPRY"/>
    <property type="match status" value="1"/>
</dbReference>
<protein>
    <recommendedName>
        <fullName evidence="6">Ran-binding protein</fullName>
    </recommendedName>
</protein>
<feature type="domain" description="B30.2/SPRY" evidence="2">
    <location>
        <begin position="91"/>
        <end position="282"/>
    </location>
</feature>
<dbReference type="EMBL" id="JBICCN010000333">
    <property type="protein sequence ID" value="KAL3076568.1"/>
    <property type="molecule type" value="Genomic_DNA"/>
</dbReference>
<dbReference type="InterPro" id="IPR013320">
    <property type="entry name" value="ConA-like_dom_sf"/>
</dbReference>
<dbReference type="InterPro" id="IPR003877">
    <property type="entry name" value="SPRY_dom"/>
</dbReference>
<dbReference type="Pfam" id="PF10607">
    <property type="entry name" value="CTLH"/>
    <property type="match status" value="2"/>
</dbReference>
<evidence type="ECO:0000256" key="1">
    <source>
        <dbReference type="SAM" id="MobiDB-lite"/>
    </source>
</evidence>
<evidence type="ECO:0000259" key="3">
    <source>
        <dbReference type="PROSITE" id="PS50897"/>
    </source>
</evidence>
<dbReference type="Pfam" id="PF00622">
    <property type="entry name" value="SPRY"/>
    <property type="match status" value="1"/>
</dbReference>
<feature type="compositionally biased region" description="Polar residues" evidence="1">
    <location>
        <begin position="503"/>
        <end position="514"/>
    </location>
</feature>
<dbReference type="InterPro" id="IPR043136">
    <property type="entry name" value="B30.2/SPRY_sf"/>
</dbReference>
<dbReference type="AlphaFoldDB" id="A0ABD2IK43"/>
<feature type="compositionally biased region" description="Low complexity" evidence="1">
    <location>
        <begin position="638"/>
        <end position="652"/>
    </location>
</feature>
<dbReference type="CDD" id="cd12909">
    <property type="entry name" value="SPRY_RanBP9_10"/>
    <property type="match status" value="1"/>
</dbReference>
<dbReference type="InterPro" id="IPR024964">
    <property type="entry name" value="CTLH/CRA"/>
</dbReference>
<feature type="compositionally biased region" description="Low complexity" evidence="1">
    <location>
        <begin position="527"/>
        <end position="554"/>
    </location>
</feature>
<dbReference type="SMART" id="SM00668">
    <property type="entry name" value="CTLH"/>
    <property type="match status" value="1"/>
</dbReference>
<dbReference type="Proteomes" id="UP001620645">
    <property type="component" value="Unassembled WGS sequence"/>
</dbReference>
<feature type="compositionally biased region" description="Basic residues" evidence="1">
    <location>
        <begin position="515"/>
        <end position="526"/>
    </location>
</feature>
<keyword evidence="5" id="KW-1185">Reference proteome</keyword>
<feature type="compositionally biased region" description="Gly residues" evidence="1">
    <location>
        <begin position="581"/>
        <end position="598"/>
    </location>
</feature>
<feature type="region of interest" description="Disordered" evidence="1">
    <location>
        <begin position="342"/>
        <end position="364"/>
    </location>
</feature>
<dbReference type="InterPro" id="IPR001870">
    <property type="entry name" value="B30.2/SPRY"/>
</dbReference>
<dbReference type="SUPFAM" id="SSF49899">
    <property type="entry name" value="Concanavalin A-like lectins/glucanases"/>
    <property type="match status" value="1"/>
</dbReference>
<reference evidence="4 5" key="1">
    <citation type="submission" date="2024-10" db="EMBL/GenBank/DDBJ databases">
        <authorList>
            <person name="Kim D."/>
        </authorList>
    </citation>
    <scope>NUCLEOTIDE SEQUENCE [LARGE SCALE GENOMIC DNA]</scope>
    <source>
        <strain evidence="4">Taebaek</strain>
    </source>
</reference>
<dbReference type="InterPro" id="IPR013144">
    <property type="entry name" value="CRA_dom"/>
</dbReference>
<evidence type="ECO:0008006" key="6">
    <source>
        <dbReference type="Google" id="ProtNLM"/>
    </source>
</evidence>
<feature type="region of interest" description="Disordered" evidence="1">
    <location>
        <begin position="480"/>
        <end position="693"/>
    </location>
</feature>
<dbReference type="InterPro" id="IPR035782">
    <property type="entry name" value="SPRY_RanBP9/10"/>
</dbReference>
<dbReference type="PROSITE" id="PS50897">
    <property type="entry name" value="CTLH"/>
    <property type="match status" value="1"/>
</dbReference>
<dbReference type="PANTHER" id="PTHR12864">
    <property type="entry name" value="RAN BINDING PROTEIN 9-RELATED"/>
    <property type="match status" value="1"/>
</dbReference>
<dbReference type="InterPro" id="IPR006595">
    <property type="entry name" value="CTLH_C"/>
</dbReference>
<comment type="caution">
    <text evidence="4">The sequence shown here is derived from an EMBL/GenBank/DDBJ whole genome shotgun (WGS) entry which is preliminary data.</text>
</comment>